<dbReference type="GO" id="GO:0008410">
    <property type="term" value="F:CoA-transferase activity"/>
    <property type="evidence" value="ECO:0007669"/>
    <property type="project" value="TreeGrafter"/>
</dbReference>
<comment type="caution">
    <text evidence="2">The sequence shown here is derived from an EMBL/GenBank/DDBJ whole genome shotgun (WGS) entry which is preliminary data.</text>
</comment>
<dbReference type="InterPro" id="IPR003673">
    <property type="entry name" value="CoA-Trfase_fam_III"/>
</dbReference>
<dbReference type="RefSeq" id="WP_125229430.1">
    <property type="nucleotide sequence ID" value="NZ_RWJI01000001.1"/>
</dbReference>
<dbReference type="InterPro" id="IPR050483">
    <property type="entry name" value="CoA-transferase_III_domain"/>
</dbReference>
<evidence type="ECO:0000313" key="3">
    <source>
        <dbReference type="Proteomes" id="UP000268553"/>
    </source>
</evidence>
<gene>
    <name evidence="2" type="ORF">D7D48_00410</name>
</gene>
<dbReference type="Gene3D" id="3.30.1540.10">
    <property type="entry name" value="formyl-coa transferase, domain 3"/>
    <property type="match status" value="1"/>
</dbReference>
<dbReference type="PANTHER" id="PTHR48207">
    <property type="entry name" value="SUCCINATE--HYDROXYMETHYLGLUTARATE COA-TRANSFERASE"/>
    <property type="match status" value="1"/>
</dbReference>
<accession>A0A3R8Q3C8</accession>
<evidence type="ECO:0000256" key="1">
    <source>
        <dbReference type="ARBA" id="ARBA00022679"/>
    </source>
</evidence>
<name>A0A3R8Q3C8_9SPHN</name>
<dbReference type="Gene3D" id="3.40.50.10540">
    <property type="entry name" value="Crotonobetainyl-coa:carnitine coa-transferase, domain 1"/>
    <property type="match status" value="1"/>
</dbReference>
<protein>
    <submittedName>
        <fullName evidence="2">CoA transferase</fullName>
    </submittedName>
</protein>
<reference evidence="2 3" key="1">
    <citation type="submission" date="2018-12" db="EMBL/GenBank/DDBJ databases">
        <authorList>
            <person name="Kim S.-J."/>
            <person name="Jung G.-Y."/>
        </authorList>
    </citation>
    <scope>NUCLEOTIDE SEQUENCE [LARGE SCALE GENOMIC DNA]</scope>
    <source>
        <strain evidence="2 3">03SU3-P</strain>
    </source>
</reference>
<keyword evidence="3" id="KW-1185">Reference proteome</keyword>
<dbReference type="InterPro" id="IPR044855">
    <property type="entry name" value="CoA-Trfase_III_dom3_sf"/>
</dbReference>
<dbReference type="Pfam" id="PF02515">
    <property type="entry name" value="CoA_transf_3"/>
    <property type="match status" value="1"/>
</dbReference>
<keyword evidence="1 2" id="KW-0808">Transferase</keyword>
<sequence>MAKWPKLTWDTEPTGPLKGIKVVDMATVVLGPYATVQLADLGAEVIKIENSEGNTPGDMMRHGGDSPTKQHGPIFTALNRNKKAINLNIKKPEDKAVLEALLEEADVFIHNVRMAGVERLGFGYEAVKAINPNIVYVHCAGFGAGGAYGERQAYDDLIQAASGFAALSEQRDGGRPTYSPSLVADKVSGLFAANATMAALLGRAGGQGGQFVQVPMFECFTWFNMVENLWGETFVPGNGRMGYTRSVNPRRRPYPTKDSFIAIVPYNDRQWATFFELGGRPNVFDDPRFSTYQERTKHTGELYALIEEVSATRTTAEWLDLLAQHDIPAMKYNRMADVLADPHLADVGFFEERESPDLGKYRSMKHPVHYAGTPVSNYAHPPMLDADGDEIKAALGM</sequence>
<evidence type="ECO:0000313" key="2">
    <source>
        <dbReference type="EMBL" id="RRQ51415.1"/>
    </source>
</evidence>
<dbReference type="EMBL" id="RWJI01000001">
    <property type="protein sequence ID" value="RRQ51415.1"/>
    <property type="molecule type" value="Genomic_DNA"/>
</dbReference>
<dbReference type="Proteomes" id="UP000268553">
    <property type="component" value="Unassembled WGS sequence"/>
</dbReference>
<dbReference type="SUPFAM" id="SSF89796">
    <property type="entry name" value="CoA-transferase family III (CaiB/BaiF)"/>
    <property type="match status" value="1"/>
</dbReference>
<dbReference type="PANTHER" id="PTHR48207:SF4">
    <property type="entry name" value="BLL6097 PROTEIN"/>
    <property type="match status" value="1"/>
</dbReference>
<proteinExistence type="predicted"/>
<dbReference type="OrthoDB" id="5720311at2"/>
<dbReference type="AlphaFoldDB" id="A0A3R8Q3C8"/>
<organism evidence="2 3">
    <name type="scientific">Sphingorhabdus wooponensis</name>
    <dbReference type="NCBI Taxonomy" id="940136"/>
    <lineage>
        <taxon>Bacteria</taxon>
        <taxon>Pseudomonadati</taxon>
        <taxon>Pseudomonadota</taxon>
        <taxon>Alphaproteobacteria</taxon>
        <taxon>Sphingomonadales</taxon>
        <taxon>Sphingomonadaceae</taxon>
        <taxon>Sphingorhabdus</taxon>
    </lineage>
</organism>
<dbReference type="InterPro" id="IPR023606">
    <property type="entry name" value="CoA-Trfase_III_dom_1_sf"/>
</dbReference>